<evidence type="ECO:0000313" key="2">
    <source>
        <dbReference type="EMBL" id="QOK98994.1"/>
    </source>
</evidence>
<name>A0AA92K5Z4_RALSL</name>
<accession>A0AA92K5Z4</accession>
<organism evidence="2 3">
    <name type="scientific">Ralstonia solanacearum</name>
    <name type="common">Pseudomonas solanacearum</name>
    <dbReference type="NCBI Taxonomy" id="305"/>
    <lineage>
        <taxon>Bacteria</taxon>
        <taxon>Pseudomonadati</taxon>
        <taxon>Pseudomonadota</taxon>
        <taxon>Betaproteobacteria</taxon>
        <taxon>Burkholderiales</taxon>
        <taxon>Burkholderiaceae</taxon>
        <taxon>Ralstonia</taxon>
        <taxon>Ralstonia solanacearum species complex</taxon>
    </lineage>
</organism>
<evidence type="ECO:0000313" key="3">
    <source>
        <dbReference type="Proteomes" id="UP000593970"/>
    </source>
</evidence>
<proteinExistence type="predicted"/>
<evidence type="ECO:0008006" key="4">
    <source>
        <dbReference type="Google" id="ProtNLM"/>
    </source>
</evidence>
<geneLocation type="plasmid" evidence="2 3">
    <name>pUW774mp</name>
</geneLocation>
<evidence type="ECO:0000256" key="1">
    <source>
        <dbReference type="SAM" id="Phobius"/>
    </source>
</evidence>
<dbReference type="AlphaFoldDB" id="A0AA92K5Z4"/>
<reference evidence="3" key="1">
    <citation type="submission" date="2020-04" db="EMBL/GenBank/DDBJ databases">
        <title>Ralstonia solanacearum UW576, UW763, UW773, and UW774.</title>
        <authorList>
            <person name="Steidl O."/>
            <person name="Truchon A."/>
            <person name="Allen C."/>
        </authorList>
    </citation>
    <scope>NUCLEOTIDE SEQUENCE [LARGE SCALE GENOMIC DNA]</scope>
    <source>
        <strain evidence="3">UW774</strain>
        <plasmid evidence="3">pUW774mp</plasmid>
    </source>
</reference>
<protein>
    <recommendedName>
        <fullName evidence="4">Transmembrane protein</fullName>
    </recommendedName>
</protein>
<dbReference type="EMBL" id="CP051170">
    <property type="protein sequence ID" value="QOK98994.1"/>
    <property type="molecule type" value="Genomic_DNA"/>
</dbReference>
<dbReference type="Proteomes" id="UP000593970">
    <property type="component" value="Plasmid pUW774mp"/>
</dbReference>
<keyword evidence="1" id="KW-0812">Transmembrane</keyword>
<feature type="transmembrane region" description="Helical" evidence="1">
    <location>
        <begin position="79"/>
        <end position="100"/>
    </location>
</feature>
<feature type="transmembrane region" description="Helical" evidence="1">
    <location>
        <begin position="46"/>
        <end position="67"/>
    </location>
</feature>
<keyword evidence="2" id="KW-0614">Plasmid</keyword>
<keyword evidence="1" id="KW-0472">Membrane</keyword>
<feature type="transmembrane region" description="Helical" evidence="1">
    <location>
        <begin position="20"/>
        <end position="39"/>
    </location>
</feature>
<keyword evidence="1" id="KW-1133">Transmembrane helix</keyword>
<sequence length="178" mass="19944">MTGSREIATVENEEVVCLRNFSFAKVICAIGFLLFAWYTDILALQAPFFACLVCPAIFVIRLVFLALNRVGVRGVILDLILGLPVILVIVSISSIVLSHVHDRWIMGEVRAWGEGIRHERGVSGKFPMSKIISFHGYRATFINGVKDSSPPVIVFNKFGGMRQVYNVLDDRFIEEIEL</sequence>
<gene>
    <name evidence="2" type="ORF">HF909_21635</name>
</gene>